<evidence type="ECO:0000259" key="2">
    <source>
        <dbReference type="Pfam" id="PF13827"/>
    </source>
</evidence>
<dbReference type="EMBL" id="QFBC01000010">
    <property type="protein sequence ID" value="PWE54382.1"/>
    <property type="molecule type" value="Genomic_DNA"/>
</dbReference>
<keyword evidence="4" id="KW-1185">Reference proteome</keyword>
<gene>
    <name evidence="3" type="ORF">DEM27_19915</name>
</gene>
<proteinExistence type="predicted"/>
<sequence>MKIGIRSLTLLMTLAVAATSLPELAFAESYGAIAYSRRTGALGWSYDHPSRRSAERAAMGNCGRGDCKVLWFRDACGAVAAGPDGWGSGWGTNRRRAEREAINSCSQYSYDCEVIRWQCSGARP</sequence>
<keyword evidence="1" id="KW-0732">Signal</keyword>
<feature type="domain" description="DUF4189" evidence="2">
    <location>
        <begin position="30"/>
        <end position="119"/>
    </location>
</feature>
<organism evidence="3 4">
    <name type="scientific">Metarhizobium album</name>
    <dbReference type="NCBI Taxonomy" id="2182425"/>
    <lineage>
        <taxon>Bacteria</taxon>
        <taxon>Pseudomonadati</taxon>
        <taxon>Pseudomonadota</taxon>
        <taxon>Alphaproteobacteria</taxon>
        <taxon>Hyphomicrobiales</taxon>
        <taxon>Rhizobiaceae</taxon>
        <taxon>Metarhizobium</taxon>
    </lineage>
</organism>
<reference evidence="3 4" key="1">
    <citation type="submission" date="2018-05" db="EMBL/GenBank/DDBJ databases">
        <title>The draft genome of strain NS-104.</title>
        <authorList>
            <person name="Hang P."/>
            <person name="Jiang J."/>
        </authorList>
    </citation>
    <scope>NUCLEOTIDE SEQUENCE [LARGE SCALE GENOMIC DNA]</scope>
    <source>
        <strain evidence="3 4">NS-104</strain>
    </source>
</reference>
<evidence type="ECO:0000256" key="1">
    <source>
        <dbReference type="SAM" id="SignalP"/>
    </source>
</evidence>
<comment type="caution">
    <text evidence="3">The sequence shown here is derived from an EMBL/GenBank/DDBJ whole genome shotgun (WGS) entry which is preliminary data.</text>
</comment>
<dbReference type="Proteomes" id="UP000245252">
    <property type="component" value="Unassembled WGS sequence"/>
</dbReference>
<feature type="signal peptide" evidence="1">
    <location>
        <begin position="1"/>
        <end position="25"/>
    </location>
</feature>
<name>A0A2U2DM99_9HYPH</name>
<evidence type="ECO:0000313" key="4">
    <source>
        <dbReference type="Proteomes" id="UP000245252"/>
    </source>
</evidence>
<protein>
    <recommendedName>
        <fullName evidence="2">DUF4189 domain-containing protein</fullName>
    </recommendedName>
</protein>
<feature type="chain" id="PRO_5015788182" description="DUF4189 domain-containing protein" evidence="1">
    <location>
        <begin position="26"/>
        <end position="124"/>
    </location>
</feature>
<dbReference type="Pfam" id="PF13827">
    <property type="entry name" value="DUF4189"/>
    <property type="match status" value="1"/>
</dbReference>
<dbReference type="RefSeq" id="WP_109460012.1">
    <property type="nucleotide sequence ID" value="NZ_QFBC01000010.1"/>
</dbReference>
<evidence type="ECO:0000313" key="3">
    <source>
        <dbReference type="EMBL" id="PWE54382.1"/>
    </source>
</evidence>
<dbReference type="OrthoDB" id="8448441at2"/>
<dbReference type="AlphaFoldDB" id="A0A2U2DM99"/>
<accession>A0A2U2DM99</accession>
<dbReference type="InterPro" id="IPR025240">
    <property type="entry name" value="DUF4189"/>
</dbReference>